<evidence type="ECO:0000259" key="3">
    <source>
        <dbReference type="Pfam" id="PF12697"/>
    </source>
</evidence>
<dbReference type="Gene3D" id="3.40.50.1820">
    <property type="entry name" value="alpha/beta hydrolase"/>
    <property type="match status" value="1"/>
</dbReference>
<dbReference type="InterPro" id="IPR029058">
    <property type="entry name" value="AB_hydrolase_fold"/>
</dbReference>
<dbReference type="AlphaFoldDB" id="A0A8J7B8W6"/>
<reference evidence="4" key="1">
    <citation type="submission" date="2020-10" db="EMBL/GenBank/DDBJ databases">
        <authorList>
            <person name="Castelo-Branco R."/>
            <person name="Eusebio N."/>
            <person name="Adriana R."/>
            <person name="Vieira A."/>
            <person name="Brugerolle De Fraissinette N."/>
            <person name="Rezende De Castro R."/>
            <person name="Schneider M.P."/>
            <person name="Vasconcelos V."/>
            <person name="Leao P.N."/>
        </authorList>
    </citation>
    <scope>NUCLEOTIDE SEQUENCE</scope>
    <source>
        <strain evidence="4">LEGE 07157</strain>
    </source>
</reference>
<dbReference type="SUPFAM" id="SSF53474">
    <property type="entry name" value="alpha/beta-Hydrolases"/>
    <property type="match status" value="1"/>
</dbReference>
<evidence type="ECO:0000313" key="5">
    <source>
        <dbReference type="Proteomes" id="UP000654482"/>
    </source>
</evidence>
<dbReference type="RefSeq" id="WP_194028426.1">
    <property type="nucleotide sequence ID" value="NZ_JADEWZ010000006.1"/>
</dbReference>
<name>A0A8J7B8W6_9CYAN</name>
<dbReference type="InterPro" id="IPR050960">
    <property type="entry name" value="AB_hydrolase_4_sf"/>
</dbReference>
<sequence>MVRFQSLKTLEFAQEIPYRTPWYLKDGFAQTLATSFFYGKTWSWWQERAPWFSPLPAIPWQEQVFFGAEDVPLWGQWSCPPHSKATLILNYGITGTTQQAWYANVLAAKAYAQNWAVLRYDWRSHGKTAELSPVPSSDGWREGEDQVRLARQLITLGCPTPVILAGFSLGGQLVLWGLKAAEEAECDLIRGGVVLSPNLESNRSLDYLQTTWAGRKIEAALTKELKIEAKKRTQRFPHAVKPGAASRVDSIRAFDREMVIDYYGFATTTEYYQKTSGLYLLEELKRPYSVIYAADDPMFDPSLVPELERRMQHNPFAHLLLTQHGGHVSHVGSSTKPEDCFWGLNRMLGFCEALLEGETFQPQK</sequence>
<dbReference type="Proteomes" id="UP000654482">
    <property type="component" value="Unassembled WGS sequence"/>
</dbReference>
<feature type="active site" description="Charge relay system" evidence="2">
    <location>
        <position position="327"/>
    </location>
</feature>
<dbReference type="InterPro" id="IPR012020">
    <property type="entry name" value="ABHD4"/>
</dbReference>
<dbReference type="PANTHER" id="PTHR10794:SF94">
    <property type="entry name" value="ESTERASE YHET-RELATED"/>
    <property type="match status" value="1"/>
</dbReference>
<protein>
    <submittedName>
        <fullName evidence="4">Alpha/beta fold hydrolase</fullName>
    </submittedName>
</protein>
<dbReference type="Pfam" id="PF12697">
    <property type="entry name" value="Abhydrolase_6"/>
    <property type="match status" value="1"/>
</dbReference>
<dbReference type="PANTHER" id="PTHR10794">
    <property type="entry name" value="ABHYDROLASE DOMAIN-CONTAINING PROTEIN"/>
    <property type="match status" value="1"/>
</dbReference>
<feature type="active site" description="Charge relay system" evidence="2">
    <location>
        <position position="296"/>
    </location>
</feature>
<proteinExistence type="inferred from homology"/>
<dbReference type="PIRSF" id="PIRSF005211">
    <property type="entry name" value="Ab_hydro_YheT"/>
    <property type="match status" value="1"/>
</dbReference>
<gene>
    <name evidence="4" type="ORF">IQ249_05410</name>
</gene>
<evidence type="ECO:0000256" key="1">
    <source>
        <dbReference type="ARBA" id="ARBA00010884"/>
    </source>
</evidence>
<comment type="caution">
    <text evidence="4">The sequence shown here is derived from an EMBL/GenBank/DDBJ whole genome shotgun (WGS) entry which is preliminary data.</text>
</comment>
<dbReference type="EMBL" id="JADEWZ010000006">
    <property type="protein sequence ID" value="MBE9115333.1"/>
    <property type="molecule type" value="Genomic_DNA"/>
</dbReference>
<feature type="domain" description="AB hydrolase-1" evidence="3">
    <location>
        <begin position="95"/>
        <end position="331"/>
    </location>
</feature>
<dbReference type="GO" id="GO:0034338">
    <property type="term" value="F:short-chain carboxylesterase activity"/>
    <property type="evidence" value="ECO:0007669"/>
    <property type="project" value="TreeGrafter"/>
</dbReference>
<keyword evidence="4" id="KW-0378">Hydrolase</keyword>
<accession>A0A8J7B8W6</accession>
<dbReference type="InterPro" id="IPR000073">
    <property type="entry name" value="AB_hydrolase_1"/>
</dbReference>
<evidence type="ECO:0000256" key="2">
    <source>
        <dbReference type="PIRSR" id="PIRSR005211-1"/>
    </source>
</evidence>
<keyword evidence="5" id="KW-1185">Reference proteome</keyword>
<comment type="similarity">
    <text evidence="1">Belongs to the AB hydrolase superfamily. AB hydrolase 4 family.</text>
</comment>
<organism evidence="4 5">
    <name type="scientific">Lusitaniella coriacea LEGE 07157</name>
    <dbReference type="NCBI Taxonomy" id="945747"/>
    <lineage>
        <taxon>Bacteria</taxon>
        <taxon>Bacillati</taxon>
        <taxon>Cyanobacteriota</taxon>
        <taxon>Cyanophyceae</taxon>
        <taxon>Spirulinales</taxon>
        <taxon>Lusitaniellaceae</taxon>
        <taxon>Lusitaniella</taxon>
    </lineage>
</organism>
<feature type="active site" description="Charge relay system" evidence="2">
    <location>
        <position position="168"/>
    </location>
</feature>
<dbReference type="GO" id="GO:0047372">
    <property type="term" value="F:monoacylglycerol lipase activity"/>
    <property type="evidence" value="ECO:0007669"/>
    <property type="project" value="TreeGrafter"/>
</dbReference>
<evidence type="ECO:0000313" key="4">
    <source>
        <dbReference type="EMBL" id="MBE9115333.1"/>
    </source>
</evidence>